<dbReference type="KEGG" id="stir:DDW44_30090"/>
<dbReference type="Gene3D" id="3.40.50.300">
    <property type="entry name" value="P-loop containing nucleotide triphosphate hydrolases"/>
    <property type="match status" value="1"/>
</dbReference>
<evidence type="ECO:0000259" key="7">
    <source>
        <dbReference type="PROSITE" id="PS50893"/>
    </source>
</evidence>
<dbReference type="PANTHER" id="PTHR43875:SF15">
    <property type="entry name" value="TREHALOSE IMPORT ATP-BINDING PROTEIN SUGC"/>
    <property type="match status" value="1"/>
</dbReference>
<evidence type="ECO:0000256" key="6">
    <source>
        <dbReference type="ARBA" id="ARBA00023136"/>
    </source>
</evidence>
<dbReference type="OrthoDB" id="394852at2"/>
<evidence type="ECO:0000256" key="4">
    <source>
        <dbReference type="ARBA" id="ARBA00022840"/>
    </source>
</evidence>
<protein>
    <submittedName>
        <fullName evidence="8">ABC transporter ATP-binding protein</fullName>
    </submittedName>
</protein>
<evidence type="ECO:0000256" key="1">
    <source>
        <dbReference type="ARBA" id="ARBA00022448"/>
    </source>
</evidence>
<dbReference type="AlphaFoldDB" id="A0A2S1T1N9"/>
<reference evidence="8 9" key="1">
    <citation type="submission" date="2018-05" db="EMBL/GenBank/DDBJ databases">
        <title>Complete genome sequence of sponge-derived Streptomyces sp. HNM0039.</title>
        <authorList>
            <person name="Huang X."/>
            <person name="Zhou S."/>
        </authorList>
    </citation>
    <scope>NUCLEOTIDE SEQUENCE [LARGE SCALE GENOMIC DNA]</scope>
    <source>
        <strain evidence="8 9">HNM0039</strain>
    </source>
</reference>
<dbReference type="InterPro" id="IPR003439">
    <property type="entry name" value="ABC_transporter-like_ATP-bd"/>
</dbReference>
<dbReference type="CDD" id="cd03259">
    <property type="entry name" value="ABC_Carb_Solutes_like"/>
    <property type="match status" value="1"/>
</dbReference>
<dbReference type="GO" id="GO:0055052">
    <property type="term" value="C:ATP-binding cassette (ABC) transporter complex, substrate-binding subunit-containing"/>
    <property type="evidence" value="ECO:0007669"/>
    <property type="project" value="TreeGrafter"/>
</dbReference>
<dbReference type="GO" id="GO:0016887">
    <property type="term" value="F:ATP hydrolysis activity"/>
    <property type="evidence" value="ECO:0007669"/>
    <property type="project" value="InterPro"/>
</dbReference>
<dbReference type="SMART" id="SM00382">
    <property type="entry name" value="AAA"/>
    <property type="match status" value="1"/>
</dbReference>
<dbReference type="InterPro" id="IPR003593">
    <property type="entry name" value="AAA+_ATPase"/>
</dbReference>
<evidence type="ECO:0000256" key="2">
    <source>
        <dbReference type="ARBA" id="ARBA00022475"/>
    </source>
</evidence>
<dbReference type="InterPro" id="IPR015853">
    <property type="entry name" value="ABC_transpr_FbpC"/>
</dbReference>
<evidence type="ECO:0000256" key="5">
    <source>
        <dbReference type="ARBA" id="ARBA00022967"/>
    </source>
</evidence>
<proteinExistence type="predicted"/>
<dbReference type="Gene3D" id="2.40.50.140">
    <property type="entry name" value="Nucleic acid-binding proteins"/>
    <property type="match status" value="1"/>
</dbReference>
<name>A0A2S1T1N9_9ACTN</name>
<keyword evidence="3" id="KW-0547">Nucleotide-binding</keyword>
<evidence type="ECO:0000313" key="9">
    <source>
        <dbReference type="Proteomes" id="UP000244900"/>
    </source>
</evidence>
<dbReference type="RefSeq" id="WP_018891237.1">
    <property type="nucleotide sequence ID" value="NZ_CP029188.1"/>
</dbReference>
<dbReference type="SUPFAM" id="SSF50331">
    <property type="entry name" value="MOP-like"/>
    <property type="match status" value="1"/>
</dbReference>
<keyword evidence="4 8" id="KW-0067">ATP-binding</keyword>
<dbReference type="Pfam" id="PF00005">
    <property type="entry name" value="ABC_tran"/>
    <property type="match status" value="1"/>
</dbReference>
<gene>
    <name evidence="8" type="ORF">DDW44_30090</name>
</gene>
<keyword evidence="5" id="KW-1278">Translocase</keyword>
<dbReference type="EMBL" id="CP029188">
    <property type="protein sequence ID" value="AWI32579.1"/>
    <property type="molecule type" value="Genomic_DNA"/>
</dbReference>
<dbReference type="PROSITE" id="PS00211">
    <property type="entry name" value="ABC_TRANSPORTER_1"/>
    <property type="match status" value="1"/>
</dbReference>
<sequence length="366" mass="39976">MNLCATDLCLTVDGVDHLRNVTATFEPGRLHTVIGRTMAGKTTLLRVLAGLEKADSGSLTRAGADFLKTPVWRRDTAMVYQQFINYPHLNVFDNVAFPLKRAGLPRDEIRRRVRQSLARVGLADFEKRKPSQLSGGQQQRVAMARALARATGILLLDEPLANLDYKLREQLRDEFRTLFSDRGDTIVVYTTTEPAEAMMLGDVVLVMHEGRILQTGTPQEVFERPATTTVASIINDPPMNIFPGRIESGRVVAAGLQAVPAPGHLADLPDGPYQFGLRATDVGLAAGGAERGVEGEAVFVEISGSETFVHVAVGETPFVVQIEGIHDVGLGDLVELHLRDARLFAFDERGALVRTPSYELTPVEGR</sequence>
<evidence type="ECO:0000256" key="3">
    <source>
        <dbReference type="ARBA" id="ARBA00022741"/>
    </source>
</evidence>
<dbReference type="PANTHER" id="PTHR43875">
    <property type="entry name" value="MALTODEXTRIN IMPORT ATP-BINDING PROTEIN MSMX"/>
    <property type="match status" value="1"/>
</dbReference>
<dbReference type="GO" id="GO:0015408">
    <property type="term" value="F:ABC-type ferric iron transporter activity"/>
    <property type="evidence" value="ECO:0007669"/>
    <property type="project" value="InterPro"/>
</dbReference>
<dbReference type="SUPFAM" id="SSF52540">
    <property type="entry name" value="P-loop containing nucleoside triphosphate hydrolases"/>
    <property type="match status" value="1"/>
</dbReference>
<dbReference type="InterPro" id="IPR008995">
    <property type="entry name" value="Mo/tungstate-bd_C_term_dom"/>
</dbReference>
<dbReference type="InterPro" id="IPR047641">
    <property type="entry name" value="ABC_transpr_MalK/UgpC-like"/>
</dbReference>
<dbReference type="GO" id="GO:0005524">
    <property type="term" value="F:ATP binding"/>
    <property type="evidence" value="ECO:0007669"/>
    <property type="project" value="UniProtKB-KW"/>
</dbReference>
<dbReference type="InterPro" id="IPR027417">
    <property type="entry name" value="P-loop_NTPase"/>
</dbReference>
<organism evidence="8 9">
    <name type="scientific">Streptomyces tirandamycinicus</name>
    <dbReference type="NCBI Taxonomy" id="2174846"/>
    <lineage>
        <taxon>Bacteria</taxon>
        <taxon>Bacillati</taxon>
        <taxon>Actinomycetota</taxon>
        <taxon>Actinomycetes</taxon>
        <taxon>Kitasatosporales</taxon>
        <taxon>Streptomycetaceae</taxon>
        <taxon>Streptomyces</taxon>
    </lineage>
</organism>
<dbReference type="PROSITE" id="PS50893">
    <property type="entry name" value="ABC_TRANSPORTER_2"/>
    <property type="match status" value="1"/>
</dbReference>
<dbReference type="InterPro" id="IPR012340">
    <property type="entry name" value="NA-bd_OB-fold"/>
</dbReference>
<keyword evidence="6" id="KW-0472">Membrane</keyword>
<evidence type="ECO:0000313" key="8">
    <source>
        <dbReference type="EMBL" id="AWI32579.1"/>
    </source>
</evidence>
<keyword evidence="2" id="KW-1003">Cell membrane</keyword>
<accession>A0A2S1T1N9</accession>
<dbReference type="Gene3D" id="2.40.50.100">
    <property type="match status" value="1"/>
</dbReference>
<keyword evidence="1" id="KW-0813">Transport</keyword>
<dbReference type="Proteomes" id="UP000244900">
    <property type="component" value="Chromosome"/>
</dbReference>
<keyword evidence="9" id="KW-1185">Reference proteome</keyword>
<feature type="domain" description="ABC transporter" evidence="7">
    <location>
        <begin position="3"/>
        <end position="234"/>
    </location>
</feature>
<dbReference type="InterPro" id="IPR017871">
    <property type="entry name" value="ABC_transporter-like_CS"/>
</dbReference>